<dbReference type="InterPro" id="IPR045189">
    <property type="entry name" value="UBR4-like"/>
</dbReference>
<protein>
    <submittedName>
        <fullName evidence="1">E3 ubiquitin-protein ligase UBR4 isoform X2</fullName>
    </submittedName>
</protein>
<accession>A0AAV7JZM8</accession>
<evidence type="ECO:0000313" key="1">
    <source>
        <dbReference type="EMBL" id="KAI6653919.1"/>
    </source>
</evidence>
<dbReference type="EMBL" id="JAKMXF010000244">
    <property type="protein sequence ID" value="KAI6653919.1"/>
    <property type="molecule type" value="Genomic_DNA"/>
</dbReference>
<proteinExistence type="predicted"/>
<organism evidence="1 2">
    <name type="scientific">Oopsacas minuta</name>
    <dbReference type="NCBI Taxonomy" id="111878"/>
    <lineage>
        <taxon>Eukaryota</taxon>
        <taxon>Metazoa</taxon>
        <taxon>Porifera</taxon>
        <taxon>Hexactinellida</taxon>
        <taxon>Hexasterophora</taxon>
        <taxon>Lyssacinosida</taxon>
        <taxon>Leucopsacidae</taxon>
        <taxon>Oopsacas</taxon>
    </lineage>
</organism>
<dbReference type="Proteomes" id="UP001165289">
    <property type="component" value="Unassembled WGS sequence"/>
</dbReference>
<dbReference type="PANTHER" id="PTHR21725">
    <property type="entry name" value="E3 UBIQUITIN-PROTEIN LIGASE UBR4"/>
    <property type="match status" value="1"/>
</dbReference>
<dbReference type="AlphaFoldDB" id="A0AAV7JZM8"/>
<reference evidence="1 2" key="1">
    <citation type="journal article" date="2023" name="BMC Biol.">
        <title>The compact genome of the sponge Oopsacas minuta (Hexactinellida) is lacking key metazoan core genes.</title>
        <authorList>
            <person name="Santini S."/>
            <person name="Schenkelaars Q."/>
            <person name="Jourda C."/>
            <person name="Duchesne M."/>
            <person name="Belahbib H."/>
            <person name="Rocher C."/>
            <person name="Selva M."/>
            <person name="Riesgo A."/>
            <person name="Vervoort M."/>
            <person name="Leys S.P."/>
            <person name="Kodjabachian L."/>
            <person name="Le Bivic A."/>
            <person name="Borchiellini C."/>
            <person name="Claverie J.M."/>
            <person name="Renard E."/>
        </authorList>
    </citation>
    <scope>NUCLEOTIDE SEQUENCE [LARGE SCALE GENOMIC DNA]</scope>
    <source>
        <strain evidence="1">SPO-2</strain>
    </source>
</reference>
<gene>
    <name evidence="1" type="ORF">LOD99_3095</name>
</gene>
<name>A0AAV7JZM8_9METZ</name>
<evidence type="ECO:0000313" key="2">
    <source>
        <dbReference type="Proteomes" id="UP001165289"/>
    </source>
</evidence>
<comment type="caution">
    <text evidence="1">The sequence shown here is derived from an EMBL/GenBank/DDBJ whole genome shotgun (WGS) entry which is preliminary data.</text>
</comment>
<dbReference type="PANTHER" id="PTHR21725:SF1">
    <property type="entry name" value="E3 UBIQUITIN-PROTEIN LIGASE UBR4"/>
    <property type="match status" value="1"/>
</dbReference>
<sequence length="278" mass="31556">MMFCLTNCADIQSSFKCFINNIDYHSQISILQCISICLECGINRPENWQLYCTQNNITLPYLLLLSRNLHEEIAGSILHLVCCAICGFDFVVDKTFGTNPTSTVESKSTFPDYLGIGKRVFPNKQLVEQLLHISESIFGKENNISLRNIVSYFLLDAKSLTLRVLSQAFFWAVFSTSVRLDKNILLGLFWSMSEYMLTFGQKATQFVELLSHCTLVSPPEEIQDNGCITLSVNLLKRLNEKVFSHPNSNIYQILSTIVELDGYFLESQPCLICNNPEV</sequence>
<keyword evidence="2" id="KW-1185">Reference proteome</keyword>